<comment type="similarity">
    <text evidence="2">Belongs to the hyi family.</text>
</comment>
<dbReference type="Gene3D" id="3.20.20.150">
    <property type="entry name" value="Divalent-metal-dependent TIM barrel enzymes"/>
    <property type="match status" value="1"/>
</dbReference>
<dbReference type="Pfam" id="PF01261">
    <property type="entry name" value="AP_endonuc_2"/>
    <property type="match status" value="1"/>
</dbReference>
<evidence type="ECO:0000256" key="1">
    <source>
        <dbReference type="ARBA" id="ARBA00023235"/>
    </source>
</evidence>
<dbReference type="PANTHER" id="PTHR43489:SF6">
    <property type="entry name" value="HYDROXYPYRUVATE ISOMERASE-RELATED"/>
    <property type="match status" value="1"/>
</dbReference>
<gene>
    <name evidence="5" type="ORF">CNQ84_03590</name>
</gene>
<evidence type="ECO:0000313" key="6">
    <source>
        <dbReference type="Proteomes" id="UP000242313"/>
    </source>
</evidence>
<feature type="active site" description="Proton donor/acceptor" evidence="3">
    <location>
        <position position="144"/>
    </location>
</feature>
<comment type="caution">
    <text evidence="5">The sequence shown here is derived from an EMBL/GenBank/DDBJ whole genome shotgun (WGS) entry which is preliminary data.</text>
</comment>
<dbReference type="Proteomes" id="UP000242313">
    <property type="component" value="Unassembled WGS sequence"/>
</dbReference>
<evidence type="ECO:0000313" key="5">
    <source>
        <dbReference type="EMBL" id="PBK05593.1"/>
    </source>
</evidence>
<keyword evidence="5" id="KW-0670">Pyruvate</keyword>
<proteinExistence type="inferred from homology"/>
<evidence type="ECO:0000256" key="3">
    <source>
        <dbReference type="PIRSR" id="PIRSR006241-50"/>
    </source>
</evidence>
<dbReference type="InterPro" id="IPR036237">
    <property type="entry name" value="Xyl_isomerase-like_sf"/>
</dbReference>
<keyword evidence="6" id="KW-1185">Reference proteome</keyword>
<dbReference type="AlphaFoldDB" id="A0A2A3MLD0"/>
<dbReference type="GO" id="GO:0008903">
    <property type="term" value="F:hydroxypyruvate isomerase activity"/>
    <property type="evidence" value="ECO:0007669"/>
    <property type="project" value="TreeGrafter"/>
</dbReference>
<dbReference type="PANTHER" id="PTHR43489">
    <property type="entry name" value="ISOMERASE"/>
    <property type="match status" value="1"/>
</dbReference>
<name>A0A2A3MLD0_9PSED</name>
<dbReference type="PIRSF" id="PIRSF006241">
    <property type="entry name" value="HyI"/>
    <property type="match status" value="1"/>
</dbReference>
<evidence type="ECO:0000256" key="2">
    <source>
        <dbReference type="PIRNR" id="PIRNR006241"/>
    </source>
</evidence>
<dbReference type="EMBL" id="NTMR01000003">
    <property type="protein sequence ID" value="PBK05593.1"/>
    <property type="molecule type" value="Genomic_DNA"/>
</dbReference>
<feature type="domain" description="Xylose isomerase-like TIM barrel" evidence="4">
    <location>
        <begin position="22"/>
        <end position="257"/>
    </location>
</feature>
<dbReference type="GO" id="GO:0046487">
    <property type="term" value="P:glyoxylate metabolic process"/>
    <property type="evidence" value="ECO:0007669"/>
    <property type="project" value="TreeGrafter"/>
</dbReference>
<dbReference type="InterPro" id="IPR013022">
    <property type="entry name" value="Xyl_isomerase-like_TIM-brl"/>
</dbReference>
<dbReference type="InterPro" id="IPR050417">
    <property type="entry name" value="Sugar_Epim/Isomerase"/>
</dbReference>
<protein>
    <submittedName>
        <fullName evidence="5">Hydroxypyruvate isomerase</fullName>
    </submittedName>
</protein>
<dbReference type="InterPro" id="IPR026040">
    <property type="entry name" value="HyI-like"/>
</dbReference>
<keyword evidence="1 2" id="KW-0413">Isomerase</keyword>
<accession>A0A2A3MLD0</accession>
<evidence type="ECO:0000259" key="4">
    <source>
        <dbReference type="Pfam" id="PF01261"/>
    </source>
</evidence>
<dbReference type="RefSeq" id="WP_096003541.1">
    <property type="nucleotide sequence ID" value="NZ_NTMR01000003.1"/>
</dbReference>
<dbReference type="SUPFAM" id="SSF51658">
    <property type="entry name" value="Xylose isomerase-like"/>
    <property type="match status" value="1"/>
</dbReference>
<reference evidence="5 6" key="1">
    <citation type="submission" date="2017-09" db="EMBL/GenBank/DDBJ databases">
        <title>Pseudomonas abyssi sp. nov. isolated from Abyssopelagic Water.</title>
        <authorList>
            <person name="Wei Y."/>
        </authorList>
    </citation>
    <scope>NUCLEOTIDE SEQUENCE [LARGE SCALE GENOMIC DNA]</scope>
    <source>
        <strain evidence="5 6">MT5</strain>
    </source>
</reference>
<sequence length="270" mass="28496">MSWPLAANLSLLFPELPLTERVAAARQAGFDGVEIQFPYDTPAKQLASALAAAELPLVLINLPAGDFVQGGPGLAAVPARQAEFDAALAQALSYAAEAHPQRINVLPGRQAEGVERASALDCLVANLRRTADAFAELGIGVCCEAINRLDIEGFLISGSTELAELIAEVDHPNCSAQLDFYHMARMGEALPASVAVLAGRIGHVQFADVPGRGAPGSGEMDFEAALNALRQAGYEGWLAAEYRPAVAAEAAELQWLVQWRQQGWAKAGEA</sequence>
<feature type="active site" description="Proton donor/acceptor" evidence="3">
    <location>
        <position position="241"/>
    </location>
</feature>
<organism evidence="5 6">
    <name type="scientific">Pseudomonas abyssi</name>
    <dbReference type="NCBI Taxonomy" id="170540"/>
    <lineage>
        <taxon>Bacteria</taxon>
        <taxon>Pseudomonadati</taxon>
        <taxon>Pseudomonadota</taxon>
        <taxon>Gammaproteobacteria</taxon>
        <taxon>Pseudomonadales</taxon>
        <taxon>Pseudomonadaceae</taxon>
        <taxon>Pseudomonas</taxon>
    </lineage>
</organism>